<reference evidence="9" key="2">
    <citation type="submission" date="2025-08" db="UniProtKB">
        <authorList>
            <consortium name="RefSeq"/>
        </authorList>
    </citation>
    <scope>IDENTIFICATION</scope>
    <source>
        <tissue evidence="9">Leaf</tissue>
    </source>
</reference>
<dbReference type="PANTHER" id="PTHR48021:SF13">
    <property type="entry name" value="SUGAR TRANSPORTER ERD6-LIKE 7"/>
    <property type="match status" value="1"/>
</dbReference>
<evidence type="ECO:0008006" key="10">
    <source>
        <dbReference type="Google" id="ProtNLM"/>
    </source>
</evidence>
<dbReference type="InterPro" id="IPR050549">
    <property type="entry name" value="MFS_Trehalose_Transporter"/>
</dbReference>
<dbReference type="SUPFAM" id="SSF103473">
    <property type="entry name" value="MFS general substrate transporter"/>
    <property type="match status" value="1"/>
</dbReference>
<keyword evidence="3" id="KW-0762">Sugar transport</keyword>
<accession>A0ABM3QRK1</accession>
<evidence type="ECO:0000256" key="3">
    <source>
        <dbReference type="ARBA" id="ARBA00022597"/>
    </source>
</evidence>
<protein>
    <recommendedName>
        <fullName evidence="10">Major facilitator superfamily (MFS) profile domain-containing protein</fullName>
    </recommendedName>
</protein>
<keyword evidence="8" id="KW-1185">Reference proteome</keyword>
<gene>
    <name evidence="9" type="primary">LOC110785171</name>
</gene>
<proteinExistence type="inferred from homology"/>
<evidence type="ECO:0000256" key="6">
    <source>
        <dbReference type="ARBA" id="ARBA00023136"/>
    </source>
</evidence>
<keyword evidence="4 7" id="KW-0812">Transmembrane</keyword>
<dbReference type="InterPro" id="IPR036259">
    <property type="entry name" value="MFS_trans_sf"/>
</dbReference>
<evidence type="ECO:0000313" key="8">
    <source>
        <dbReference type="Proteomes" id="UP000813463"/>
    </source>
</evidence>
<evidence type="ECO:0000256" key="5">
    <source>
        <dbReference type="ARBA" id="ARBA00022989"/>
    </source>
</evidence>
<dbReference type="Gene3D" id="3.40.50.300">
    <property type="entry name" value="P-loop containing nucleotide triphosphate hydrolases"/>
    <property type="match status" value="1"/>
</dbReference>
<evidence type="ECO:0000256" key="1">
    <source>
        <dbReference type="ARBA" id="ARBA00004370"/>
    </source>
</evidence>
<keyword evidence="3" id="KW-0813">Transport</keyword>
<evidence type="ECO:0000313" key="9">
    <source>
        <dbReference type="RefSeq" id="XP_056685975.1"/>
    </source>
</evidence>
<dbReference type="Pfam" id="PF00083">
    <property type="entry name" value="Sugar_tr"/>
    <property type="match status" value="1"/>
</dbReference>
<dbReference type="GeneID" id="110785171"/>
<reference evidence="8" key="1">
    <citation type="journal article" date="2021" name="Nat. Commun.">
        <title>Genomic analyses provide insights into spinach domestication and the genetic basis of agronomic traits.</title>
        <authorList>
            <person name="Cai X."/>
            <person name="Sun X."/>
            <person name="Xu C."/>
            <person name="Sun H."/>
            <person name="Wang X."/>
            <person name="Ge C."/>
            <person name="Zhang Z."/>
            <person name="Wang Q."/>
            <person name="Fei Z."/>
            <person name="Jiao C."/>
            <person name="Wang Q."/>
        </authorList>
    </citation>
    <scope>NUCLEOTIDE SEQUENCE [LARGE SCALE GENOMIC DNA]</scope>
    <source>
        <strain evidence="8">cv. Varoflay</strain>
    </source>
</reference>
<evidence type="ECO:0000256" key="2">
    <source>
        <dbReference type="ARBA" id="ARBA00010992"/>
    </source>
</evidence>
<comment type="similarity">
    <text evidence="2">Belongs to the major facilitator superfamily. Sugar transporter (TC 2.A.1.1) family.</text>
</comment>
<comment type="subcellular location">
    <subcellularLocation>
        <location evidence="1">Membrane</location>
    </subcellularLocation>
</comment>
<dbReference type="RefSeq" id="XP_056685975.1">
    <property type="nucleotide sequence ID" value="XM_056829997.1"/>
</dbReference>
<feature type="transmembrane region" description="Helical" evidence="7">
    <location>
        <begin position="182"/>
        <end position="202"/>
    </location>
</feature>
<keyword evidence="6 7" id="KW-0472">Membrane</keyword>
<dbReference type="Proteomes" id="UP000813463">
    <property type="component" value="Chromosome 5"/>
</dbReference>
<sequence>MLAPDEELARLYLNARGDVVCLPWRNFLDRRGHYDDFLRRLAPPVRFVVPEEEVDPEDLLYADRVVRYENSDREQVEVTVAVASPPHQRSYDAVPEHYAAERRRGCRGSVYREPQMETSLGQEGPSLDLPVVVLIRDILMLIWELPLLNSFVGCRITASLFFQIDSPNSIKKFLKGSLALDIGRLAGGYGMGAFSYVVPVYIAEISPVNLRGALTTLNQVMICTGVSVAFIIGIVLSWRTLALTGLVPCAVLLLGLCFIPESPRWMAKIGSQKEFEAAFQKLRGKDADITHEAAEIQDYIEELEKMPKANMFDLFQKRYLRSVTVTLEIPWVKWEDGWTWEVKAQLMEAVEWPQKHQDAFERIGTCPPTGVLLFGPPWMQQNAHGPSCSF</sequence>
<name>A0ABM3QRK1_SPIOL</name>
<feature type="transmembrane region" description="Helical" evidence="7">
    <location>
        <begin position="214"/>
        <end position="235"/>
    </location>
</feature>
<dbReference type="PANTHER" id="PTHR48021">
    <property type="match status" value="1"/>
</dbReference>
<evidence type="ECO:0000256" key="4">
    <source>
        <dbReference type="ARBA" id="ARBA00022692"/>
    </source>
</evidence>
<keyword evidence="5 7" id="KW-1133">Transmembrane helix</keyword>
<dbReference type="InterPro" id="IPR027417">
    <property type="entry name" value="P-loop_NTPase"/>
</dbReference>
<dbReference type="Gene3D" id="1.20.1250.20">
    <property type="entry name" value="MFS general substrate transporter like domains"/>
    <property type="match status" value="1"/>
</dbReference>
<evidence type="ECO:0000256" key="7">
    <source>
        <dbReference type="SAM" id="Phobius"/>
    </source>
</evidence>
<dbReference type="InterPro" id="IPR005828">
    <property type="entry name" value="MFS_sugar_transport-like"/>
</dbReference>
<feature type="transmembrane region" description="Helical" evidence="7">
    <location>
        <begin position="241"/>
        <end position="259"/>
    </location>
</feature>
<organism evidence="8 9">
    <name type="scientific">Spinacia oleracea</name>
    <name type="common">Spinach</name>
    <dbReference type="NCBI Taxonomy" id="3562"/>
    <lineage>
        <taxon>Eukaryota</taxon>
        <taxon>Viridiplantae</taxon>
        <taxon>Streptophyta</taxon>
        <taxon>Embryophyta</taxon>
        <taxon>Tracheophyta</taxon>
        <taxon>Spermatophyta</taxon>
        <taxon>Magnoliopsida</taxon>
        <taxon>eudicotyledons</taxon>
        <taxon>Gunneridae</taxon>
        <taxon>Pentapetalae</taxon>
        <taxon>Caryophyllales</taxon>
        <taxon>Chenopodiaceae</taxon>
        <taxon>Chenopodioideae</taxon>
        <taxon>Anserineae</taxon>
        <taxon>Spinacia</taxon>
    </lineage>
</organism>